<feature type="binding site" evidence="1">
    <location>
        <position position="531"/>
    </location>
    <ligand>
        <name>Zn(2+)</name>
        <dbReference type="ChEBI" id="CHEBI:29105"/>
        <note>catalytic</note>
    </ligand>
</feature>
<proteinExistence type="predicted"/>
<feature type="binding site" evidence="1">
    <location>
        <position position="525"/>
    </location>
    <ligand>
        <name>Zn(2+)</name>
        <dbReference type="ChEBI" id="CHEBI:29105"/>
        <note>catalytic</note>
    </ligand>
</feature>
<dbReference type="PROSITE" id="PS50222">
    <property type="entry name" value="EF_HAND_2"/>
    <property type="match status" value="1"/>
</dbReference>
<dbReference type="GO" id="GO:0005509">
    <property type="term" value="F:calcium ion binding"/>
    <property type="evidence" value="ECO:0007669"/>
    <property type="project" value="InterPro"/>
</dbReference>
<dbReference type="SUPFAM" id="SSF55486">
    <property type="entry name" value="Metalloproteases ('zincins'), catalytic domain"/>
    <property type="match status" value="1"/>
</dbReference>
<dbReference type="PANTHER" id="PTHR11905:SF256">
    <property type="entry name" value="PEPTIDASE M12B DOMAIN-CONTAINING PROTEIN"/>
    <property type="match status" value="1"/>
</dbReference>
<protein>
    <recommendedName>
        <fullName evidence="6">Peptidase M12B domain-containing protein</fullName>
    </recommendedName>
</protein>
<comment type="caution">
    <text evidence="1">Lacks conserved residue(s) required for the propagation of feature annotation.</text>
</comment>
<gene>
    <name evidence="4" type="ORF">BYL167_LOCUS8638</name>
</gene>
<dbReference type="PANTHER" id="PTHR11905">
    <property type="entry name" value="ADAM A DISINTEGRIN AND METALLOPROTEASE DOMAIN"/>
    <property type="match status" value="1"/>
</dbReference>
<feature type="domain" description="EF-hand" evidence="3">
    <location>
        <begin position="140"/>
        <end position="175"/>
    </location>
</feature>
<dbReference type="Pfam" id="PF01421">
    <property type="entry name" value="Reprolysin"/>
    <property type="match status" value="1"/>
</dbReference>
<evidence type="ECO:0000259" key="3">
    <source>
        <dbReference type="PROSITE" id="PS50222"/>
    </source>
</evidence>
<feature type="binding site" evidence="1">
    <location>
        <position position="521"/>
    </location>
    <ligand>
        <name>Zn(2+)</name>
        <dbReference type="ChEBI" id="CHEBI:29105"/>
        <note>catalytic</note>
    </ligand>
</feature>
<dbReference type="PROSITE" id="PS50215">
    <property type="entry name" value="ADAM_MEPRO"/>
    <property type="match status" value="1"/>
</dbReference>
<dbReference type="InterPro" id="IPR011992">
    <property type="entry name" value="EF-hand-dom_pair"/>
</dbReference>
<accession>A0A8S2LIX9</accession>
<dbReference type="SUPFAM" id="SSF47473">
    <property type="entry name" value="EF-hand"/>
    <property type="match status" value="1"/>
</dbReference>
<feature type="non-terminal residue" evidence="4">
    <location>
        <position position="572"/>
    </location>
</feature>
<keyword evidence="1" id="KW-0862">Zinc</keyword>
<feature type="domain" description="Peptidase M12B" evidence="2">
    <location>
        <begin position="374"/>
        <end position="572"/>
    </location>
</feature>
<feature type="active site" evidence="1">
    <location>
        <position position="522"/>
    </location>
</feature>
<dbReference type="Gene3D" id="3.40.390.10">
    <property type="entry name" value="Collagenase (Catalytic Domain)"/>
    <property type="match status" value="1"/>
</dbReference>
<dbReference type="AlphaFoldDB" id="A0A8S2LIX9"/>
<organism evidence="4 5">
    <name type="scientific">Rotaria magnacalcarata</name>
    <dbReference type="NCBI Taxonomy" id="392030"/>
    <lineage>
        <taxon>Eukaryota</taxon>
        <taxon>Metazoa</taxon>
        <taxon>Spiralia</taxon>
        <taxon>Gnathifera</taxon>
        <taxon>Rotifera</taxon>
        <taxon>Eurotatoria</taxon>
        <taxon>Bdelloidea</taxon>
        <taxon>Philodinida</taxon>
        <taxon>Philodinidae</taxon>
        <taxon>Rotaria</taxon>
    </lineage>
</organism>
<dbReference type="GO" id="GO:0004222">
    <property type="term" value="F:metalloendopeptidase activity"/>
    <property type="evidence" value="ECO:0007669"/>
    <property type="project" value="InterPro"/>
</dbReference>
<evidence type="ECO:0000313" key="5">
    <source>
        <dbReference type="Proteomes" id="UP000681967"/>
    </source>
</evidence>
<dbReference type="InterPro" id="IPR002048">
    <property type="entry name" value="EF_hand_dom"/>
</dbReference>
<evidence type="ECO:0000256" key="1">
    <source>
        <dbReference type="PROSITE-ProRule" id="PRU00276"/>
    </source>
</evidence>
<reference evidence="4" key="1">
    <citation type="submission" date="2021-02" db="EMBL/GenBank/DDBJ databases">
        <authorList>
            <person name="Nowell W R."/>
        </authorList>
    </citation>
    <scope>NUCLEOTIDE SEQUENCE</scope>
</reference>
<comment type="caution">
    <text evidence="4">The sequence shown here is derived from an EMBL/GenBank/DDBJ whole genome shotgun (WGS) entry which is preliminary data.</text>
</comment>
<dbReference type="InterPro" id="IPR024079">
    <property type="entry name" value="MetalloPept_cat_dom_sf"/>
</dbReference>
<dbReference type="InterPro" id="IPR001590">
    <property type="entry name" value="Peptidase_M12B"/>
</dbReference>
<dbReference type="Proteomes" id="UP000681967">
    <property type="component" value="Unassembled WGS sequence"/>
</dbReference>
<name>A0A8S2LIX9_9BILA</name>
<keyword evidence="1" id="KW-0479">Metal-binding</keyword>
<sequence length="572" mass="66280">MDSDDRADTFRQSHTMDQTLTAPLNNTIDFLGAGNDLGQTTVSAEFMLDEGARELLKVGFKKLAKKNDYIRIENIGDAFRHSGQNPTEDIIKDMTEKAKAIKIRVPQEDEDEDDIKLPDDHLSFADFLTAVHEYWIPIENDKQQLQEAFETLDPQNKSKLMVDEFVYLLKNCDWTEEDIELLLSQVSCADGYFLYDDDTFLAPSFITQYFDHDRTWTSKDIEHCFYKGYVNRNPLSTVSISLCHGLLGTFLYNDTEYFIEPKHHENDTQWNFEHLFYTHKDSILSSNDDNETVRCPVTGEPYFEKYKSYPHYHRSSKQRLRRYKNKTSSKHFSSKSSYANPSINNLFNDFAHKNNHHHVKRRAKRQFDFDPMAKHVEVLVAYDQSIKEFHSDADIKSYILTLFSYVSHLYSDASIGNNIKIWLVKLVDLGPNITEYIKSSDDAADILGRFCKWQKDYNTPGTYDAAVLLTRTPLCNKRSKNVTDSKCDTLGLTELGTMCNFTSNCAVVRDNGFATAFTIAHEIAHLFGIRHDNDKACLDHTTEQNIMATSLTFNHNHYKWSNCSRHYFNQYL</sequence>
<dbReference type="GO" id="GO:0006508">
    <property type="term" value="P:proteolysis"/>
    <property type="evidence" value="ECO:0007669"/>
    <property type="project" value="InterPro"/>
</dbReference>
<evidence type="ECO:0008006" key="6">
    <source>
        <dbReference type="Google" id="ProtNLM"/>
    </source>
</evidence>
<dbReference type="Gene3D" id="1.10.238.10">
    <property type="entry name" value="EF-hand"/>
    <property type="match status" value="1"/>
</dbReference>
<dbReference type="EMBL" id="CAJOBH010002398">
    <property type="protein sequence ID" value="CAF3904307.1"/>
    <property type="molecule type" value="Genomic_DNA"/>
</dbReference>
<evidence type="ECO:0000313" key="4">
    <source>
        <dbReference type="EMBL" id="CAF3904307.1"/>
    </source>
</evidence>
<evidence type="ECO:0000259" key="2">
    <source>
        <dbReference type="PROSITE" id="PS50215"/>
    </source>
</evidence>